<dbReference type="Proteomes" id="UP000244855">
    <property type="component" value="Unassembled WGS sequence"/>
</dbReference>
<evidence type="ECO:0000259" key="3">
    <source>
        <dbReference type="Pfam" id="PF20163"/>
    </source>
</evidence>
<protein>
    <recommendedName>
        <fullName evidence="3">DUF6536 domain-containing protein</fullName>
    </recommendedName>
</protein>
<proteinExistence type="predicted"/>
<keyword evidence="2" id="KW-1133">Transmembrane helix</keyword>
<keyword evidence="5" id="KW-1185">Reference proteome</keyword>
<name>A0A2V1E840_9PLEO</name>
<dbReference type="InterPro" id="IPR046623">
    <property type="entry name" value="DUF6536"/>
</dbReference>
<gene>
    <name evidence="4" type="ORF">DM02DRAFT_649430</name>
</gene>
<feature type="domain" description="DUF6536" evidence="3">
    <location>
        <begin position="133"/>
        <end position="267"/>
    </location>
</feature>
<accession>A0A2V1E840</accession>
<feature type="transmembrane region" description="Helical" evidence="2">
    <location>
        <begin position="133"/>
        <end position="153"/>
    </location>
</feature>
<feature type="compositionally biased region" description="Polar residues" evidence="1">
    <location>
        <begin position="19"/>
        <end position="32"/>
    </location>
</feature>
<feature type="transmembrane region" description="Helical" evidence="2">
    <location>
        <begin position="531"/>
        <end position="556"/>
    </location>
</feature>
<evidence type="ECO:0000256" key="1">
    <source>
        <dbReference type="SAM" id="MobiDB-lite"/>
    </source>
</evidence>
<feature type="transmembrane region" description="Helical" evidence="2">
    <location>
        <begin position="727"/>
        <end position="753"/>
    </location>
</feature>
<dbReference type="EMBL" id="KZ805307">
    <property type="protein sequence ID" value="PVI06681.1"/>
    <property type="molecule type" value="Genomic_DNA"/>
</dbReference>
<dbReference type="PANTHER" id="PTHR35395:SF1">
    <property type="entry name" value="DUF6536 DOMAIN-CONTAINING PROTEIN"/>
    <property type="match status" value="1"/>
</dbReference>
<feature type="transmembrane region" description="Helical" evidence="2">
    <location>
        <begin position="181"/>
        <end position="201"/>
    </location>
</feature>
<dbReference type="AlphaFoldDB" id="A0A2V1E840"/>
<organism evidence="4 5">
    <name type="scientific">Periconia macrospinosa</name>
    <dbReference type="NCBI Taxonomy" id="97972"/>
    <lineage>
        <taxon>Eukaryota</taxon>
        <taxon>Fungi</taxon>
        <taxon>Dikarya</taxon>
        <taxon>Ascomycota</taxon>
        <taxon>Pezizomycotina</taxon>
        <taxon>Dothideomycetes</taxon>
        <taxon>Pleosporomycetidae</taxon>
        <taxon>Pleosporales</taxon>
        <taxon>Massarineae</taxon>
        <taxon>Periconiaceae</taxon>
        <taxon>Periconia</taxon>
    </lineage>
</organism>
<evidence type="ECO:0000313" key="5">
    <source>
        <dbReference type="Proteomes" id="UP000244855"/>
    </source>
</evidence>
<feature type="compositionally biased region" description="Polar residues" evidence="1">
    <location>
        <begin position="62"/>
        <end position="74"/>
    </location>
</feature>
<evidence type="ECO:0000256" key="2">
    <source>
        <dbReference type="SAM" id="Phobius"/>
    </source>
</evidence>
<dbReference type="PANTHER" id="PTHR35395">
    <property type="entry name" value="DUF6536 DOMAIN-CONTAINING PROTEIN"/>
    <property type="match status" value="1"/>
</dbReference>
<reference evidence="4 5" key="1">
    <citation type="journal article" date="2018" name="Sci. Rep.">
        <title>Comparative genomics provides insights into the lifestyle and reveals functional heterogeneity of dark septate endophytic fungi.</title>
        <authorList>
            <person name="Knapp D.G."/>
            <person name="Nemeth J.B."/>
            <person name="Barry K."/>
            <person name="Hainaut M."/>
            <person name="Henrissat B."/>
            <person name="Johnson J."/>
            <person name="Kuo A."/>
            <person name="Lim J.H.P."/>
            <person name="Lipzen A."/>
            <person name="Nolan M."/>
            <person name="Ohm R.A."/>
            <person name="Tamas L."/>
            <person name="Grigoriev I.V."/>
            <person name="Spatafora J.W."/>
            <person name="Nagy L.G."/>
            <person name="Kovacs G.M."/>
        </authorList>
    </citation>
    <scope>NUCLEOTIDE SEQUENCE [LARGE SCALE GENOMIC DNA]</scope>
    <source>
        <strain evidence="4 5">DSE2036</strain>
    </source>
</reference>
<sequence>MGRKNDQYLEVASTDDSQDITSHGSPSASNWPTDLELVPFDSPPSSSPPSYLHTRRNDTWRSGDSSATQSSKYSVSSGFEKLKDGWANKRLPSVPRYAQGSIRRHPAAEIEPTRIGRGVWKDQLLVDRSLRTMALTMSLFAVSMVILVCVYAGPFGSRPNKFTSSVGGDTRSCKEVKNMNAALLLLINIAGTMVLGMSNTYQQLITSLTVRDIKPALEKLGDSRVGTNSPFNINRKSFGKKRAWAAWTLLVFTSLPIHFLANSLIGPSYVMSPPGKVEYNITDTVLFSSQFNSGYNIYSASSFVCWSALRAGKAHYAREPFMMKREDTAILGDTDRPGTYFDTITVTLPKSCERLKNTTTDIDGLEHYLPDSTRFGESKDECALSEKIKCYLKDPVPVKCRLNVRMSAAFVLMAGLVVKAIYMVTVNILARGHRKEQLLTFGDVIVASASNPDLRIQGECMVNARESYRRLNKHTCHKHCRNKVESMTGDEIGHCQSCKTFNSTNKLSNKPQPVIATKIKRSLITNLGNTALAQMCIMIFTALFLLAGSIMAAVGIATEAASTNEYCNNLNRSPWYGYNKYRELCATNAAGRVGALSGGWGGINQSVPIANLPMDSFVSEVGSFAISNGAQFIYSLLYLMFLYNITLISQEHSFGKLEHTRKRLRTTIVRGEGFSEDYLLQLPKKILIPTMVGSILIHWLLGEALHTQESIWLDKTSDRYVEHSGYTVAYAAYPLWCATAFVLIMTGVCRWAFTYRREGFIPQMFGSIRVLCAATTQLDDFPADGIKWGDLGEGERFRHAGLSGEEVLEIVPFEPYA</sequence>
<keyword evidence="2" id="KW-0472">Membrane</keyword>
<dbReference type="Pfam" id="PF20163">
    <property type="entry name" value="DUF6536"/>
    <property type="match status" value="1"/>
</dbReference>
<feature type="transmembrane region" description="Helical" evidence="2">
    <location>
        <begin position="408"/>
        <end position="430"/>
    </location>
</feature>
<dbReference type="OrthoDB" id="5429634at2759"/>
<feature type="transmembrane region" description="Helical" evidence="2">
    <location>
        <begin position="244"/>
        <end position="265"/>
    </location>
</feature>
<feature type="transmembrane region" description="Helical" evidence="2">
    <location>
        <begin position="621"/>
        <end position="643"/>
    </location>
</feature>
<keyword evidence="2" id="KW-0812">Transmembrane</keyword>
<evidence type="ECO:0000313" key="4">
    <source>
        <dbReference type="EMBL" id="PVI06681.1"/>
    </source>
</evidence>
<feature type="region of interest" description="Disordered" evidence="1">
    <location>
        <begin position="1"/>
        <end position="74"/>
    </location>
</feature>